<dbReference type="PANTHER" id="PTHR12411">
    <property type="entry name" value="CYSTEINE PROTEASE FAMILY C1-RELATED"/>
    <property type="match status" value="1"/>
</dbReference>
<evidence type="ECO:0000259" key="6">
    <source>
        <dbReference type="SMART" id="SM00645"/>
    </source>
</evidence>
<comment type="similarity">
    <text evidence="1">Belongs to the peptidase C1 family.</text>
</comment>
<proteinExistence type="inferred from homology"/>
<dbReference type="SUPFAM" id="SSF54001">
    <property type="entry name" value="Cysteine proteinases"/>
    <property type="match status" value="1"/>
</dbReference>
<feature type="region of interest" description="Disordered" evidence="4">
    <location>
        <begin position="434"/>
        <end position="473"/>
    </location>
</feature>
<reference evidence="8" key="1">
    <citation type="submission" date="2023-10" db="EMBL/GenBank/DDBJ databases">
        <authorList>
            <person name="Chen Y."/>
            <person name="Shah S."/>
            <person name="Dougan E. K."/>
            <person name="Thang M."/>
            <person name="Chan C."/>
        </authorList>
    </citation>
    <scope>NUCLEOTIDE SEQUENCE [LARGE SCALE GENOMIC DNA]</scope>
</reference>
<protein>
    <submittedName>
        <fullName evidence="8">Uncharacterized protein</fullName>
    </submittedName>
</protein>
<dbReference type="PROSITE" id="PS00139">
    <property type="entry name" value="THIOL_PROTEASE_CYS"/>
    <property type="match status" value="1"/>
</dbReference>
<evidence type="ECO:0000313" key="8">
    <source>
        <dbReference type="EMBL" id="CAK0834220.1"/>
    </source>
</evidence>
<evidence type="ECO:0000259" key="7">
    <source>
        <dbReference type="SMART" id="SM00848"/>
    </source>
</evidence>
<accession>A0ABN9SQR8</accession>
<feature type="domain" description="Cathepsin propeptide inhibitor" evidence="7">
    <location>
        <begin position="51"/>
        <end position="109"/>
    </location>
</feature>
<gene>
    <name evidence="8" type="ORF">PCOR1329_LOCUS31696</name>
</gene>
<dbReference type="Gene3D" id="3.90.70.10">
    <property type="entry name" value="Cysteine proteinases"/>
    <property type="match status" value="1"/>
</dbReference>
<dbReference type="CDD" id="cd02248">
    <property type="entry name" value="Peptidase_C1A"/>
    <property type="match status" value="1"/>
</dbReference>
<evidence type="ECO:0000256" key="1">
    <source>
        <dbReference type="ARBA" id="ARBA00008455"/>
    </source>
</evidence>
<feature type="signal peptide" evidence="5">
    <location>
        <begin position="1"/>
        <end position="22"/>
    </location>
</feature>
<dbReference type="InterPro" id="IPR000668">
    <property type="entry name" value="Peptidase_C1A_C"/>
</dbReference>
<evidence type="ECO:0000256" key="4">
    <source>
        <dbReference type="SAM" id="MobiDB-lite"/>
    </source>
</evidence>
<name>A0ABN9SQR8_9DINO</name>
<feature type="chain" id="PRO_5045671538" evidence="5">
    <location>
        <begin position="23"/>
        <end position="473"/>
    </location>
</feature>
<dbReference type="SMART" id="SM00645">
    <property type="entry name" value="Pept_C1"/>
    <property type="match status" value="1"/>
</dbReference>
<dbReference type="InterPro" id="IPR038765">
    <property type="entry name" value="Papain-like_cys_pep_sf"/>
</dbReference>
<dbReference type="Proteomes" id="UP001189429">
    <property type="component" value="Unassembled WGS sequence"/>
</dbReference>
<evidence type="ECO:0000256" key="5">
    <source>
        <dbReference type="SAM" id="SignalP"/>
    </source>
</evidence>
<dbReference type="InterPro" id="IPR013201">
    <property type="entry name" value="Prot_inhib_I29"/>
</dbReference>
<organism evidence="8 9">
    <name type="scientific">Prorocentrum cordatum</name>
    <dbReference type="NCBI Taxonomy" id="2364126"/>
    <lineage>
        <taxon>Eukaryota</taxon>
        <taxon>Sar</taxon>
        <taxon>Alveolata</taxon>
        <taxon>Dinophyceae</taxon>
        <taxon>Prorocentrales</taxon>
        <taxon>Prorocentraceae</taxon>
        <taxon>Prorocentrum</taxon>
    </lineage>
</organism>
<sequence length="473" mass="52030">MYFPMPAALLGSLAVLIGRARAFGGSAFLGADRTLESQERLRAILTSNMTFDAFVKAYGRTYKKGSEEYAMREDLYRVQAEEVRRHNSNPHRNWEAAITHLADRTKEELAKLRGYRRGAGAAVEGDAGEASFLSTDRRVVDVSKAPKAWSWVGRLKAMSNVRDQGECGSCWAFATATMLRAHSELYLQQDRSFSVQQLLSCTPNPNHCGGEGGCHGATAELAISYASRMAIMKEEAMDYQAKMVDCPSGSQLKKPGFLQSLRERMHLGGGGGGSVQPAETTGFGMTSWRKLPENMYAPLLMAVFQEGPVSVSLSAGDQWNKYQSGVMDACEKGAVVNHAAVLVGYGEEKIRNVKYWQIQNSWGPNWGERGHIRLFRHEGEQEDQYCGWDHQPEEGTGCKGGPPKVWVCGSCGILYDSVVPTFAASPLALAAKQSMQQSDEGEADEDSFMDRADSMLQISAESTAHARNRRHRA</sequence>
<dbReference type="Pfam" id="PF00112">
    <property type="entry name" value="Peptidase_C1"/>
    <property type="match status" value="1"/>
</dbReference>
<dbReference type="InterPro" id="IPR039417">
    <property type="entry name" value="Peptidase_C1A_papain-like"/>
</dbReference>
<dbReference type="Pfam" id="PF08246">
    <property type="entry name" value="Inhibitor_I29"/>
    <property type="match status" value="1"/>
</dbReference>
<dbReference type="InterPro" id="IPR000169">
    <property type="entry name" value="Pept_cys_AS"/>
</dbReference>
<keyword evidence="5" id="KW-0732">Signal</keyword>
<dbReference type="EMBL" id="CAUYUJ010012566">
    <property type="protein sequence ID" value="CAK0834220.1"/>
    <property type="molecule type" value="Genomic_DNA"/>
</dbReference>
<evidence type="ECO:0000256" key="3">
    <source>
        <dbReference type="ARBA" id="ARBA00023157"/>
    </source>
</evidence>
<dbReference type="InterPro" id="IPR013128">
    <property type="entry name" value="Peptidase_C1A"/>
</dbReference>
<keyword evidence="9" id="KW-1185">Reference proteome</keyword>
<keyword evidence="3" id="KW-1015">Disulfide bond</keyword>
<dbReference type="PRINTS" id="PR00705">
    <property type="entry name" value="PAPAIN"/>
</dbReference>
<feature type="domain" description="Peptidase C1A papain C-terminal" evidence="6">
    <location>
        <begin position="145"/>
        <end position="396"/>
    </location>
</feature>
<evidence type="ECO:0000256" key="2">
    <source>
        <dbReference type="ARBA" id="ARBA00023145"/>
    </source>
</evidence>
<dbReference type="SMART" id="SM00848">
    <property type="entry name" value="Inhibitor_I29"/>
    <property type="match status" value="1"/>
</dbReference>
<evidence type="ECO:0000313" key="9">
    <source>
        <dbReference type="Proteomes" id="UP001189429"/>
    </source>
</evidence>
<comment type="caution">
    <text evidence="8">The sequence shown here is derived from an EMBL/GenBank/DDBJ whole genome shotgun (WGS) entry which is preliminary data.</text>
</comment>
<keyword evidence="2" id="KW-0865">Zymogen</keyword>